<dbReference type="GO" id="GO:0002143">
    <property type="term" value="P:tRNA wobble position uridine thiolation"/>
    <property type="evidence" value="ECO:0007669"/>
    <property type="project" value="TreeGrafter"/>
</dbReference>
<dbReference type="PANTHER" id="PTHR11807:SF12">
    <property type="entry name" value="CYTOPLASMIC TRNA 2-THIOLATION PROTEIN 1"/>
    <property type="match status" value="1"/>
</dbReference>
<protein>
    <submittedName>
        <fullName evidence="2">CTU1 protein</fullName>
    </submittedName>
</protein>
<dbReference type="PANTHER" id="PTHR11807">
    <property type="entry name" value="ATPASES OF THE PP SUPERFAMILY-RELATED"/>
    <property type="match status" value="1"/>
</dbReference>
<dbReference type="GO" id="GO:0016740">
    <property type="term" value="F:transferase activity"/>
    <property type="evidence" value="ECO:0007669"/>
    <property type="project" value="UniProtKB-KW"/>
</dbReference>
<gene>
    <name evidence="2" type="primary">Ctu1</name>
    <name evidence="2" type="ORF">BRALEP_R14329</name>
</gene>
<dbReference type="GO" id="GO:0002144">
    <property type="term" value="C:cytosolic tRNA wobble base thiouridylase complex"/>
    <property type="evidence" value="ECO:0007669"/>
    <property type="project" value="TreeGrafter"/>
</dbReference>
<reference evidence="2 3" key="1">
    <citation type="submission" date="2019-09" db="EMBL/GenBank/DDBJ databases">
        <title>Bird 10,000 Genomes (B10K) Project - Family phase.</title>
        <authorList>
            <person name="Zhang G."/>
        </authorList>
    </citation>
    <scope>NUCLEOTIDE SEQUENCE [LARGE SCALE GENOMIC DNA]</scope>
    <source>
        <strain evidence="2">B10K-DU-012-52</strain>
    </source>
</reference>
<dbReference type="Gene3D" id="3.40.50.620">
    <property type="entry name" value="HUPs"/>
    <property type="match status" value="1"/>
</dbReference>
<dbReference type="InterPro" id="IPR014729">
    <property type="entry name" value="Rossmann-like_a/b/a_fold"/>
</dbReference>
<dbReference type="AlphaFoldDB" id="A0A7L2V3X1"/>
<feature type="non-terminal residue" evidence="2">
    <location>
        <position position="82"/>
    </location>
</feature>
<keyword evidence="3" id="KW-1185">Reference proteome</keyword>
<evidence type="ECO:0000313" key="3">
    <source>
        <dbReference type="Proteomes" id="UP000520535"/>
    </source>
</evidence>
<accession>A0A7L2V3X1</accession>
<dbReference type="GO" id="GO:0000049">
    <property type="term" value="F:tRNA binding"/>
    <property type="evidence" value="ECO:0007669"/>
    <property type="project" value="TreeGrafter"/>
</dbReference>
<sequence>PVPRLKPLRYSYEKDIVLYAHFRGVDYFSTECHYAPDAFRGHARALLKDLEATRATTVASLGHSSRRLVVATKVTTKKLGAC</sequence>
<dbReference type="OrthoDB" id="198857at2759"/>
<name>A0A7L2V3X1_9AVES</name>
<dbReference type="GO" id="GO:0005739">
    <property type="term" value="C:mitochondrion"/>
    <property type="evidence" value="ECO:0007669"/>
    <property type="project" value="TreeGrafter"/>
</dbReference>
<organism evidence="2 3">
    <name type="scientific">Brachypteracias leptosomus</name>
    <name type="common">short-legged ground-roller</name>
    <dbReference type="NCBI Taxonomy" id="135165"/>
    <lineage>
        <taxon>Eukaryota</taxon>
        <taxon>Metazoa</taxon>
        <taxon>Chordata</taxon>
        <taxon>Craniata</taxon>
        <taxon>Vertebrata</taxon>
        <taxon>Euteleostomi</taxon>
        <taxon>Archelosauria</taxon>
        <taxon>Archosauria</taxon>
        <taxon>Dinosauria</taxon>
        <taxon>Saurischia</taxon>
        <taxon>Theropoda</taxon>
        <taxon>Coelurosauria</taxon>
        <taxon>Aves</taxon>
        <taxon>Neognathae</taxon>
        <taxon>Neoaves</taxon>
        <taxon>Telluraves</taxon>
        <taxon>Coraciimorphae</taxon>
        <taxon>Coraciiformes</taxon>
        <taxon>Brachypteraciidae</taxon>
        <taxon>Brachypteracias</taxon>
    </lineage>
</organism>
<dbReference type="Proteomes" id="UP000520535">
    <property type="component" value="Unassembled WGS sequence"/>
</dbReference>
<evidence type="ECO:0000256" key="1">
    <source>
        <dbReference type="ARBA" id="ARBA00022679"/>
    </source>
</evidence>
<evidence type="ECO:0000313" key="2">
    <source>
        <dbReference type="EMBL" id="NXS52836.1"/>
    </source>
</evidence>
<comment type="caution">
    <text evidence="2">The sequence shown here is derived from an EMBL/GenBank/DDBJ whole genome shotgun (WGS) entry which is preliminary data.</text>
</comment>
<dbReference type="EMBL" id="VYZX01004628">
    <property type="protein sequence ID" value="NXS52836.1"/>
    <property type="molecule type" value="Genomic_DNA"/>
</dbReference>
<proteinExistence type="predicted"/>
<feature type="non-terminal residue" evidence="2">
    <location>
        <position position="1"/>
    </location>
</feature>
<dbReference type="SUPFAM" id="SSF52402">
    <property type="entry name" value="Adenine nucleotide alpha hydrolases-like"/>
    <property type="match status" value="1"/>
</dbReference>
<keyword evidence="1" id="KW-0808">Transferase</keyword>